<dbReference type="CDD" id="cd16331">
    <property type="entry name" value="YjgA-like"/>
    <property type="match status" value="1"/>
</dbReference>
<evidence type="ECO:0000313" key="8">
    <source>
        <dbReference type="Proteomes" id="UP000322981"/>
    </source>
</evidence>
<dbReference type="InterPro" id="IPR006839">
    <property type="entry name" value="DarP"/>
</dbReference>
<proteinExistence type="inferred from homology"/>
<dbReference type="GO" id="GO:0019843">
    <property type="term" value="F:rRNA binding"/>
    <property type="evidence" value="ECO:0007669"/>
    <property type="project" value="UniProtKB-UniRule"/>
</dbReference>
<organism evidence="7 8">
    <name type="scientific">Thiohalocapsa marina</name>
    <dbReference type="NCBI Taxonomy" id="424902"/>
    <lineage>
        <taxon>Bacteria</taxon>
        <taxon>Pseudomonadati</taxon>
        <taxon>Pseudomonadota</taxon>
        <taxon>Gammaproteobacteria</taxon>
        <taxon>Chromatiales</taxon>
        <taxon>Chromatiaceae</taxon>
        <taxon>Thiohalocapsa</taxon>
    </lineage>
</organism>
<reference evidence="7 8" key="1">
    <citation type="submission" date="2019-09" db="EMBL/GenBank/DDBJ databases">
        <title>Whole-genome sequence of the purple sulfur bacterium Thiohalocapsa marina DSM 19078.</title>
        <authorList>
            <person name="Kyndt J.A."/>
            <person name="Meyer T.E."/>
        </authorList>
    </citation>
    <scope>NUCLEOTIDE SEQUENCE [LARGE SCALE GENOMIC DNA]</scope>
    <source>
        <strain evidence="7 8">DSM 19078</strain>
    </source>
</reference>
<dbReference type="HAMAP" id="MF_00765">
    <property type="entry name" value="DarP"/>
    <property type="match status" value="1"/>
</dbReference>
<evidence type="ECO:0000256" key="3">
    <source>
        <dbReference type="ARBA" id="ARBA00022730"/>
    </source>
</evidence>
<evidence type="ECO:0000256" key="1">
    <source>
        <dbReference type="ARBA" id="ARBA00022490"/>
    </source>
</evidence>
<dbReference type="OrthoDB" id="5293604at2"/>
<dbReference type="AlphaFoldDB" id="A0A5M8FT61"/>
<name>A0A5M8FT61_9GAMM</name>
<dbReference type="Proteomes" id="UP000322981">
    <property type="component" value="Unassembled WGS sequence"/>
</dbReference>
<dbReference type="GO" id="GO:1902626">
    <property type="term" value="P:assembly of large subunit precursor of preribosome"/>
    <property type="evidence" value="ECO:0007669"/>
    <property type="project" value="UniProtKB-UniRule"/>
</dbReference>
<keyword evidence="8" id="KW-1185">Reference proteome</keyword>
<dbReference type="NCBIfam" id="NF003593">
    <property type="entry name" value="PRK05255.1-1"/>
    <property type="match status" value="1"/>
</dbReference>
<dbReference type="Gene3D" id="1.10.60.30">
    <property type="entry name" value="PSPTO4464-like domains"/>
    <property type="match status" value="2"/>
</dbReference>
<evidence type="ECO:0000256" key="5">
    <source>
        <dbReference type="HAMAP-Rule" id="MF_00765"/>
    </source>
</evidence>
<dbReference type="SUPFAM" id="SSF158710">
    <property type="entry name" value="PSPTO4464-like"/>
    <property type="match status" value="1"/>
</dbReference>
<dbReference type="RefSeq" id="WP_150090512.1">
    <property type="nucleotide sequence ID" value="NZ_JBFUOH010000127.1"/>
</dbReference>
<keyword evidence="4 5" id="KW-0694">RNA-binding</keyword>
<keyword evidence="3 5" id="KW-0699">rRNA-binding</keyword>
<dbReference type="GO" id="GO:0005829">
    <property type="term" value="C:cytosol"/>
    <property type="evidence" value="ECO:0007669"/>
    <property type="project" value="TreeGrafter"/>
</dbReference>
<accession>A0A5M8FT61</accession>
<evidence type="ECO:0000256" key="6">
    <source>
        <dbReference type="SAM" id="MobiDB-lite"/>
    </source>
</evidence>
<comment type="similarity">
    <text evidence="5">Belongs to the DarP family.</text>
</comment>
<dbReference type="EMBL" id="VWXX01000003">
    <property type="protein sequence ID" value="KAA6186991.1"/>
    <property type="molecule type" value="Genomic_DNA"/>
</dbReference>
<keyword evidence="2 5" id="KW-0690">Ribosome biogenesis</keyword>
<dbReference type="InterPro" id="IPR023153">
    <property type="entry name" value="DarP_sf"/>
</dbReference>
<comment type="subcellular location">
    <subcellularLocation>
        <location evidence="5">Cytoplasm</location>
    </subcellularLocation>
    <text evidence="5">Associates with late stage pre-50S ribosomal subunits.</text>
</comment>
<dbReference type="GO" id="GO:0043022">
    <property type="term" value="F:ribosome binding"/>
    <property type="evidence" value="ECO:0007669"/>
    <property type="project" value="UniProtKB-UniRule"/>
</dbReference>
<gene>
    <name evidence="5" type="primary">darP</name>
    <name evidence="7" type="ORF">F2Q65_03635</name>
</gene>
<dbReference type="Pfam" id="PF04751">
    <property type="entry name" value="DarP"/>
    <property type="match status" value="1"/>
</dbReference>
<evidence type="ECO:0000313" key="7">
    <source>
        <dbReference type="EMBL" id="KAA6186991.1"/>
    </source>
</evidence>
<comment type="function">
    <text evidence="5">Member of a network of 50S ribosomal subunit biogenesis factors which assembles along the 30S-50S interface, preventing incorrect 23S rRNA structures from forming. Promotes peptidyl transferase center (PTC) maturation.</text>
</comment>
<keyword evidence="1 5" id="KW-0963">Cytoplasm</keyword>
<comment type="caution">
    <text evidence="7">The sequence shown here is derived from an EMBL/GenBank/DDBJ whole genome shotgun (WGS) entry which is preliminary data.</text>
</comment>
<dbReference type="PIRSF" id="PIRSF016183">
    <property type="entry name" value="UCP016183"/>
    <property type="match status" value="1"/>
</dbReference>
<protein>
    <recommendedName>
        <fullName evidence="5">Dual-action ribosomal maturation protein DarP</fullName>
    </recommendedName>
    <alternativeName>
        <fullName evidence="5">Large ribosomal subunit assembly factor DarP</fullName>
    </alternativeName>
</protein>
<feature type="region of interest" description="Disordered" evidence="6">
    <location>
        <begin position="1"/>
        <end position="37"/>
    </location>
</feature>
<evidence type="ECO:0000256" key="4">
    <source>
        <dbReference type="ARBA" id="ARBA00022884"/>
    </source>
</evidence>
<evidence type="ECO:0000256" key="2">
    <source>
        <dbReference type="ARBA" id="ARBA00022517"/>
    </source>
</evidence>
<sequence length="183" mass="20768">MNRGAQDTADAASAEPPDTFDQGLSEGPSKSQVKRDLHALQTLAEELTRLPRADLEGLGLGEATWRAIDETSRIKDQRALRRHYKRIANCLARENTEPLQDLLAAREQHARDAAARHHALERWRLRLIEEGDAALTDLLAEFPSADRQQLRQLIRAAQRDQARGRPDAPRKLFRFLRELQGQV</sequence>
<dbReference type="PANTHER" id="PTHR38101">
    <property type="entry name" value="UPF0307 PROTEIN YJGA"/>
    <property type="match status" value="1"/>
</dbReference>
<dbReference type="PANTHER" id="PTHR38101:SF1">
    <property type="entry name" value="UPF0307 PROTEIN YJGA"/>
    <property type="match status" value="1"/>
</dbReference>